<accession>A0ABN3VK64</accession>
<evidence type="ECO:0008006" key="3">
    <source>
        <dbReference type="Google" id="ProtNLM"/>
    </source>
</evidence>
<name>A0ABN3VK64_9PSEU</name>
<dbReference type="NCBIfam" id="TIGR04363">
    <property type="entry name" value="LD_lanti_pre"/>
    <property type="match status" value="1"/>
</dbReference>
<dbReference type="InterPro" id="IPR027575">
    <property type="entry name" value="LD_lanti_pre"/>
</dbReference>
<dbReference type="EMBL" id="BAAAUX010000024">
    <property type="protein sequence ID" value="GAA2812618.1"/>
    <property type="molecule type" value="Genomic_DNA"/>
</dbReference>
<proteinExistence type="predicted"/>
<sequence length="55" mass="5681">MTAILNAPESSVDTDSDVFDLDVQVLTEKARPQETACQTDDGCGSTCPSACVSAS</sequence>
<protein>
    <recommendedName>
        <fullName evidence="3">FxLD family lantipeptide</fullName>
    </recommendedName>
</protein>
<dbReference type="RefSeq" id="WP_425565172.1">
    <property type="nucleotide sequence ID" value="NZ_BAAAUX010000024.1"/>
</dbReference>
<organism evidence="1 2">
    <name type="scientific">Saccharopolyspora taberi</name>
    <dbReference type="NCBI Taxonomy" id="60895"/>
    <lineage>
        <taxon>Bacteria</taxon>
        <taxon>Bacillati</taxon>
        <taxon>Actinomycetota</taxon>
        <taxon>Actinomycetes</taxon>
        <taxon>Pseudonocardiales</taxon>
        <taxon>Pseudonocardiaceae</taxon>
        <taxon>Saccharopolyspora</taxon>
    </lineage>
</organism>
<reference evidence="1 2" key="1">
    <citation type="journal article" date="2019" name="Int. J. Syst. Evol. Microbiol.">
        <title>The Global Catalogue of Microorganisms (GCM) 10K type strain sequencing project: providing services to taxonomists for standard genome sequencing and annotation.</title>
        <authorList>
            <consortium name="The Broad Institute Genomics Platform"/>
            <consortium name="The Broad Institute Genome Sequencing Center for Infectious Disease"/>
            <person name="Wu L."/>
            <person name="Ma J."/>
        </authorList>
    </citation>
    <scope>NUCLEOTIDE SEQUENCE [LARGE SCALE GENOMIC DNA]</scope>
    <source>
        <strain evidence="1 2">JCM 9383</strain>
    </source>
</reference>
<gene>
    <name evidence="1" type="ORF">GCM10010470_55060</name>
</gene>
<keyword evidence="2" id="KW-1185">Reference proteome</keyword>
<comment type="caution">
    <text evidence="1">The sequence shown here is derived from an EMBL/GenBank/DDBJ whole genome shotgun (WGS) entry which is preliminary data.</text>
</comment>
<dbReference type="Proteomes" id="UP001500979">
    <property type="component" value="Unassembled WGS sequence"/>
</dbReference>
<evidence type="ECO:0000313" key="1">
    <source>
        <dbReference type="EMBL" id="GAA2812618.1"/>
    </source>
</evidence>
<evidence type="ECO:0000313" key="2">
    <source>
        <dbReference type="Proteomes" id="UP001500979"/>
    </source>
</evidence>